<evidence type="ECO:0000313" key="7">
    <source>
        <dbReference type="Proteomes" id="UP000193200"/>
    </source>
</evidence>
<organism evidence="6 7">
    <name type="scientific">Oceanibacterium hippocampi</name>
    <dbReference type="NCBI Taxonomy" id="745714"/>
    <lineage>
        <taxon>Bacteria</taxon>
        <taxon>Pseudomonadati</taxon>
        <taxon>Pseudomonadota</taxon>
        <taxon>Alphaproteobacteria</taxon>
        <taxon>Sneathiellales</taxon>
        <taxon>Sneathiellaceae</taxon>
        <taxon>Oceanibacterium</taxon>
    </lineage>
</organism>
<feature type="transmembrane region" description="Helical" evidence="4">
    <location>
        <begin position="322"/>
        <end position="344"/>
    </location>
</feature>
<name>A0A1Y5TZ15_9PROT</name>
<dbReference type="InParanoid" id="A0A1Y5TZ15"/>
<evidence type="ECO:0000256" key="1">
    <source>
        <dbReference type="ARBA" id="ARBA00022692"/>
    </source>
</evidence>
<evidence type="ECO:0000259" key="5">
    <source>
        <dbReference type="PROSITE" id="PS50850"/>
    </source>
</evidence>
<evidence type="ECO:0000256" key="4">
    <source>
        <dbReference type="SAM" id="Phobius"/>
    </source>
</evidence>
<feature type="transmembrane region" description="Helical" evidence="4">
    <location>
        <begin position="84"/>
        <end position="104"/>
    </location>
</feature>
<evidence type="ECO:0000313" key="6">
    <source>
        <dbReference type="EMBL" id="SLN76292.1"/>
    </source>
</evidence>
<evidence type="ECO:0000256" key="3">
    <source>
        <dbReference type="ARBA" id="ARBA00023136"/>
    </source>
</evidence>
<dbReference type="InterPro" id="IPR011701">
    <property type="entry name" value="MFS"/>
</dbReference>
<feature type="domain" description="Major facilitator superfamily (MFS) profile" evidence="5">
    <location>
        <begin position="23"/>
        <end position="416"/>
    </location>
</feature>
<feature type="transmembrane region" description="Helical" evidence="4">
    <location>
        <begin position="21"/>
        <end position="45"/>
    </location>
</feature>
<dbReference type="EMBL" id="FWFR01000004">
    <property type="protein sequence ID" value="SLN76292.1"/>
    <property type="molecule type" value="Genomic_DNA"/>
</dbReference>
<reference evidence="6 7" key="1">
    <citation type="submission" date="2017-03" db="EMBL/GenBank/DDBJ databases">
        <authorList>
            <person name="Afonso C.L."/>
            <person name="Miller P.J."/>
            <person name="Scott M.A."/>
            <person name="Spackman E."/>
            <person name="Goraichik I."/>
            <person name="Dimitrov K.M."/>
            <person name="Suarez D.L."/>
            <person name="Swayne D.E."/>
        </authorList>
    </citation>
    <scope>NUCLEOTIDE SEQUENCE [LARGE SCALE GENOMIC DNA]</scope>
    <source>
        <strain evidence="6 7">CECT 7691</strain>
    </source>
</reference>
<feature type="transmembrane region" description="Helical" evidence="4">
    <location>
        <begin position="146"/>
        <end position="166"/>
    </location>
</feature>
<feature type="transmembrane region" description="Helical" evidence="4">
    <location>
        <begin position="57"/>
        <end position="77"/>
    </location>
</feature>
<dbReference type="PROSITE" id="PS50850">
    <property type="entry name" value="MFS"/>
    <property type="match status" value="1"/>
</dbReference>
<dbReference type="GO" id="GO:0022857">
    <property type="term" value="F:transmembrane transporter activity"/>
    <property type="evidence" value="ECO:0007669"/>
    <property type="project" value="InterPro"/>
</dbReference>
<keyword evidence="7" id="KW-1185">Reference proteome</keyword>
<feature type="transmembrane region" description="Helical" evidence="4">
    <location>
        <begin position="178"/>
        <end position="197"/>
    </location>
</feature>
<feature type="transmembrane region" description="Helical" evidence="4">
    <location>
        <begin position="388"/>
        <end position="408"/>
    </location>
</feature>
<feature type="transmembrane region" description="Helical" evidence="4">
    <location>
        <begin position="356"/>
        <end position="376"/>
    </location>
</feature>
<dbReference type="Gene3D" id="1.20.1250.20">
    <property type="entry name" value="MFS general substrate transporter like domains"/>
    <property type="match status" value="1"/>
</dbReference>
<dbReference type="InterPro" id="IPR036259">
    <property type="entry name" value="MFS_trans_sf"/>
</dbReference>
<keyword evidence="1 4" id="KW-0812">Transmembrane</keyword>
<sequence length="418" mass="44298">MNFMSQRVVGTRADIDSAYAWWRLAVSMVIATVGSVGMWAVIVILPDIQAEFGVDRAGASLPYTMTMIGFAFGGVIVGRYVDRLGMLLPMLASGTSLGLGFILASQTTGIWQFALIQCLLIGIGSAASFGPLIADVSHWFEIRRGIAVGAAASGNYIAGAIWPTIIRGLAESEGWRSAYITVGIVCFAVILPLTLLLRRQRPQDDAPMPSTDGLPPPIVPRYGSLGLSPRTLQLLLAVAGVACCTAMAMPQVHTVAYCADLGYGVTRGAEMLSLMLAGGIVSRLASGFLADYIGGIRTILLGSALQCIALFLYLPFDGLTSLYVVSLIFGLSQGGIVPGYAIIVREYLPAREAGQRVGLVIMATVFGMALGGWMSGWIYDLTGSYEAAFLNGIAWNLLNIGIIGTLLWRSLGRRAVTA</sequence>
<dbReference type="AlphaFoldDB" id="A0A1Y5TZ15"/>
<dbReference type="PANTHER" id="PTHR11360:SF290">
    <property type="entry name" value="MONOCARBOXYLATE MFS PERMEASE"/>
    <property type="match status" value="1"/>
</dbReference>
<protein>
    <submittedName>
        <fullName evidence="6">Putative MFS-type transporter YhjX</fullName>
    </submittedName>
</protein>
<dbReference type="Proteomes" id="UP000193200">
    <property type="component" value="Unassembled WGS sequence"/>
</dbReference>
<feature type="transmembrane region" description="Helical" evidence="4">
    <location>
        <begin position="110"/>
        <end position="134"/>
    </location>
</feature>
<keyword evidence="2 4" id="KW-1133">Transmembrane helix</keyword>
<dbReference type="InterPro" id="IPR020846">
    <property type="entry name" value="MFS_dom"/>
</dbReference>
<evidence type="ECO:0000256" key="2">
    <source>
        <dbReference type="ARBA" id="ARBA00022989"/>
    </source>
</evidence>
<dbReference type="Pfam" id="PF07690">
    <property type="entry name" value="MFS_1"/>
    <property type="match status" value="1"/>
</dbReference>
<keyword evidence="3 4" id="KW-0472">Membrane</keyword>
<dbReference type="SUPFAM" id="SSF103473">
    <property type="entry name" value="MFS general substrate transporter"/>
    <property type="match status" value="1"/>
</dbReference>
<proteinExistence type="predicted"/>
<dbReference type="PANTHER" id="PTHR11360">
    <property type="entry name" value="MONOCARBOXYLATE TRANSPORTER"/>
    <property type="match status" value="1"/>
</dbReference>
<dbReference type="InterPro" id="IPR050327">
    <property type="entry name" value="Proton-linked_MCT"/>
</dbReference>
<accession>A0A1Y5TZ15</accession>
<feature type="transmembrane region" description="Helical" evidence="4">
    <location>
        <begin position="299"/>
        <end position="316"/>
    </location>
</feature>
<dbReference type="CDD" id="cd17355">
    <property type="entry name" value="MFS_YcxA_like"/>
    <property type="match status" value="1"/>
</dbReference>
<gene>
    <name evidence="6" type="primary">yhjX_4</name>
    <name evidence="6" type="ORF">OCH7691_04092</name>
</gene>